<keyword evidence="2" id="KW-1185">Reference proteome</keyword>
<dbReference type="Proteomes" id="UP000299102">
    <property type="component" value="Unassembled WGS sequence"/>
</dbReference>
<reference evidence="1 2" key="1">
    <citation type="journal article" date="2019" name="Commun. Biol.">
        <title>The bagworm genome reveals a unique fibroin gene that provides high tensile strength.</title>
        <authorList>
            <person name="Kono N."/>
            <person name="Nakamura H."/>
            <person name="Ohtoshi R."/>
            <person name="Tomita M."/>
            <person name="Numata K."/>
            <person name="Arakawa K."/>
        </authorList>
    </citation>
    <scope>NUCLEOTIDE SEQUENCE [LARGE SCALE GENOMIC DNA]</scope>
</reference>
<proteinExistence type="predicted"/>
<evidence type="ECO:0008006" key="3">
    <source>
        <dbReference type="Google" id="ProtNLM"/>
    </source>
</evidence>
<evidence type="ECO:0000313" key="2">
    <source>
        <dbReference type="Proteomes" id="UP000299102"/>
    </source>
</evidence>
<sequence length="115" mass="12966">MEHITTPTLNARAPVTRTWTSLSRLMPIVGGPQQSRKMLLSSVVTSVLTYGMLIWADAFESQESRKKDASIYRLSTIRVANAFRRVSKEEMWPLATARIPAITYTRSSTAYRSSI</sequence>
<name>A0A4C1VZR2_EUMVA</name>
<gene>
    <name evidence="1" type="ORF">EVAR_81514_1</name>
</gene>
<dbReference type="STRING" id="151549.A0A4C1VZR2"/>
<comment type="caution">
    <text evidence="1">The sequence shown here is derived from an EMBL/GenBank/DDBJ whole genome shotgun (WGS) entry which is preliminary data.</text>
</comment>
<evidence type="ECO:0000313" key="1">
    <source>
        <dbReference type="EMBL" id="GBP44746.1"/>
    </source>
</evidence>
<dbReference type="EMBL" id="BGZK01000457">
    <property type="protein sequence ID" value="GBP44746.1"/>
    <property type="molecule type" value="Genomic_DNA"/>
</dbReference>
<organism evidence="1 2">
    <name type="scientific">Eumeta variegata</name>
    <name type="common">Bagworm moth</name>
    <name type="synonym">Eumeta japonica</name>
    <dbReference type="NCBI Taxonomy" id="151549"/>
    <lineage>
        <taxon>Eukaryota</taxon>
        <taxon>Metazoa</taxon>
        <taxon>Ecdysozoa</taxon>
        <taxon>Arthropoda</taxon>
        <taxon>Hexapoda</taxon>
        <taxon>Insecta</taxon>
        <taxon>Pterygota</taxon>
        <taxon>Neoptera</taxon>
        <taxon>Endopterygota</taxon>
        <taxon>Lepidoptera</taxon>
        <taxon>Glossata</taxon>
        <taxon>Ditrysia</taxon>
        <taxon>Tineoidea</taxon>
        <taxon>Psychidae</taxon>
        <taxon>Oiketicinae</taxon>
        <taxon>Eumeta</taxon>
    </lineage>
</organism>
<protein>
    <recommendedName>
        <fullName evidence="3">Reverse transcriptase domain-containing protein</fullName>
    </recommendedName>
</protein>
<dbReference type="OrthoDB" id="6624721at2759"/>
<dbReference type="AlphaFoldDB" id="A0A4C1VZR2"/>
<accession>A0A4C1VZR2</accession>